<evidence type="ECO:0000256" key="4">
    <source>
        <dbReference type="ARBA" id="ARBA00023002"/>
    </source>
</evidence>
<proteinExistence type="predicted"/>
<dbReference type="SUPFAM" id="SSF55856">
    <property type="entry name" value="Cytochrome b5-like heme/steroid binding domain"/>
    <property type="match status" value="1"/>
</dbReference>
<dbReference type="SMART" id="SM01117">
    <property type="entry name" value="Cyt-b5"/>
    <property type="match status" value="1"/>
</dbReference>
<dbReference type="PROSITE" id="PS00191">
    <property type="entry name" value="CYTOCHROME_B5_1"/>
    <property type="match status" value="1"/>
</dbReference>
<protein>
    <recommendedName>
        <fullName evidence="10">Cytochrome b2, mitochondrial</fullName>
    </recommendedName>
</protein>
<dbReference type="InterPro" id="IPR008259">
    <property type="entry name" value="FMN_hydac_DH_AS"/>
</dbReference>
<evidence type="ECO:0000256" key="3">
    <source>
        <dbReference type="ARBA" id="ARBA00022723"/>
    </source>
</evidence>
<keyword evidence="5" id="KW-0408">Iron</keyword>
<keyword evidence="2" id="KW-0349">Heme</keyword>
<dbReference type="InterPro" id="IPR018506">
    <property type="entry name" value="Cyt_B5_heme-BS"/>
</dbReference>
<dbReference type="PROSITE" id="PS51349">
    <property type="entry name" value="FMN_HYDROXY_ACID_DH_2"/>
    <property type="match status" value="1"/>
</dbReference>
<evidence type="ECO:0000259" key="7">
    <source>
        <dbReference type="PROSITE" id="PS51349"/>
    </source>
</evidence>
<dbReference type="InterPro" id="IPR013785">
    <property type="entry name" value="Aldolase_TIM"/>
</dbReference>
<organism evidence="8 9">
    <name type="scientific">Exophiala sideris</name>
    <dbReference type="NCBI Taxonomy" id="1016849"/>
    <lineage>
        <taxon>Eukaryota</taxon>
        <taxon>Fungi</taxon>
        <taxon>Dikarya</taxon>
        <taxon>Ascomycota</taxon>
        <taxon>Pezizomycotina</taxon>
        <taxon>Eurotiomycetes</taxon>
        <taxon>Chaetothyriomycetidae</taxon>
        <taxon>Chaetothyriales</taxon>
        <taxon>Herpotrichiellaceae</taxon>
        <taxon>Exophiala</taxon>
    </lineage>
</organism>
<dbReference type="Proteomes" id="UP001345691">
    <property type="component" value="Unassembled WGS sequence"/>
</dbReference>
<evidence type="ECO:0000256" key="5">
    <source>
        <dbReference type="ARBA" id="ARBA00023004"/>
    </source>
</evidence>
<accession>A0ABR0J078</accession>
<evidence type="ECO:0000313" key="8">
    <source>
        <dbReference type="EMBL" id="KAK5052873.1"/>
    </source>
</evidence>
<dbReference type="Pfam" id="PF01070">
    <property type="entry name" value="FMN_dh"/>
    <property type="match status" value="1"/>
</dbReference>
<dbReference type="InterPro" id="IPR000262">
    <property type="entry name" value="FMN-dep_DH"/>
</dbReference>
<evidence type="ECO:0000256" key="1">
    <source>
        <dbReference type="ARBA" id="ARBA00001917"/>
    </source>
</evidence>
<evidence type="ECO:0000313" key="9">
    <source>
        <dbReference type="Proteomes" id="UP001345691"/>
    </source>
</evidence>
<feature type="domain" description="FMN hydroxy acid dehydrogenase" evidence="7">
    <location>
        <begin position="166"/>
        <end position="536"/>
    </location>
</feature>
<dbReference type="PANTHER" id="PTHR10578:SF104">
    <property type="entry name" value="CYTOCHROME B2, MITOCHONDRIAL-RELATED"/>
    <property type="match status" value="1"/>
</dbReference>
<dbReference type="EMBL" id="JAVRRF010000028">
    <property type="protein sequence ID" value="KAK5052873.1"/>
    <property type="molecule type" value="Genomic_DNA"/>
</dbReference>
<dbReference type="Gene3D" id="3.10.120.10">
    <property type="entry name" value="Cytochrome b5-like heme/steroid binding domain"/>
    <property type="match status" value="1"/>
</dbReference>
<name>A0ABR0J078_9EURO</name>
<evidence type="ECO:0000256" key="2">
    <source>
        <dbReference type="ARBA" id="ARBA00022617"/>
    </source>
</evidence>
<keyword evidence="9" id="KW-1185">Reference proteome</keyword>
<evidence type="ECO:0000259" key="6">
    <source>
        <dbReference type="PROSITE" id="PS50255"/>
    </source>
</evidence>
<dbReference type="Gene3D" id="3.20.20.70">
    <property type="entry name" value="Aldolase class I"/>
    <property type="match status" value="1"/>
</dbReference>
<comment type="caution">
    <text evidence="8">The sequence shown here is derived from an EMBL/GenBank/DDBJ whole genome shotgun (WGS) entry which is preliminary data.</text>
</comment>
<keyword evidence="4" id="KW-0560">Oxidoreductase</keyword>
<dbReference type="Pfam" id="PF00173">
    <property type="entry name" value="Cyt-b5"/>
    <property type="match status" value="1"/>
</dbReference>
<dbReference type="InterPro" id="IPR037396">
    <property type="entry name" value="FMN_HAD"/>
</dbReference>
<reference evidence="8 9" key="1">
    <citation type="submission" date="2023-08" db="EMBL/GenBank/DDBJ databases">
        <title>Black Yeasts Isolated from many extreme environments.</title>
        <authorList>
            <person name="Coleine C."/>
            <person name="Stajich J.E."/>
            <person name="Selbmann L."/>
        </authorList>
    </citation>
    <scope>NUCLEOTIDE SEQUENCE [LARGE SCALE GENOMIC DNA]</scope>
    <source>
        <strain evidence="8 9">CCFEE 6328</strain>
    </source>
</reference>
<dbReference type="SUPFAM" id="SSF51395">
    <property type="entry name" value="FMN-linked oxidoreductases"/>
    <property type="match status" value="1"/>
</dbReference>
<gene>
    <name evidence="8" type="ORF">LTR69_009699</name>
</gene>
<keyword evidence="3" id="KW-0479">Metal-binding</keyword>
<dbReference type="InterPro" id="IPR001199">
    <property type="entry name" value="Cyt_B5-like_heme/steroid-bd"/>
</dbReference>
<sequence>MDSHGWITGIKAEPALRDAIATDQKRVIPEAEADSPTPDKFRLLATGQQASVTAFCISQLYILSTMSREIDIDEVAKRNHAGECWVIINGFVYDVTDFVQSHPGGAASILQYAGKDATEEYEPIHPPGTLETSLPKEKCLGQVSLAQRLSTLPEPQPQGKVQTKHKPISTCVNLFDFEEVARSRLSTRAWIYYSSSSEDSLTFSSNRQDWQSLGFRPRVMRNVHTVRTNRAMLGHRSTLPIFIAPAALARLGHPDGELCLARGAVRWNIPYAVSTASSTSFEDLANCVQSEQKKQPGGTLWFQLYVKKERSETEALIHQARSLGYSALLVTVDTAAVAPREEDDRYKLELAAQSGDPVTEMFTAKVLTEGEQPAYRAPYSVKLKWRDLEWIRAAWNNAGPIALKGIATAEDALLACNAGIDCIYLSNHGGRQLDGSPSALRTLLEIRQSCPLVLERCAILLDGGVRRGSDVIKALCLGAAGVGLGRPFMFALSAYGTEGVLRAIQMMDHEIQTTMRLLGVSSLDELGPQYVNTWALARTLQSYHEHKGTFLESSKL</sequence>
<dbReference type="InterPro" id="IPR036400">
    <property type="entry name" value="Cyt_B5-like_heme/steroid_sf"/>
</dbReference>
<feature type="domain" description="Cytochrome b5 heme-binding" evidence="6">
    <location>
        <begin position="67"/>
        <end position="144"/>
    </location>
</feature>
<dbReference type="PROSITE" id="PS50255">
    <property type="entry name" value="CYTOCHROME_B5_2"/>
    <property type="match status" value="1"/>
</dbReference>
<dbReference type="PANTHER" id="PTHR10578">
    <property type="entry name" value="S -2-HYDROXY-ACID OXIDASE-RELATED"/>
    <property type="match status" value="1"/>
</dbReference>
<comment type="cofactor">
    <cofactor evidence="1">
        <name>FMN</name>
        <dbReference type="ChEBI" id="CHEBI:58210"/>
    </cofactor>
</comment>
<evidence type="ECO:0008006" key="10">
    <source>
        <dbReference type="Google" id="ProtNLM"/>
    </source>
</evidence>
<dbReference type="PRINTS" id="PR00363">
    <property type="entry name" value="CYTOCHROMEB5"/>
</dbReference>
<dbReference type="PROSITE" id="PS00557">
    <property type="entry name" value="FMN_HYDROXY_ACID_DH_1"/>
    <property type="match status" value="1"/>
</dbReference>